<dbReference type="EMBL" id="CP015772">
    <property type="protein sequence ID" value="ANH81545.1"/>
    <property type="molecule type" value="Genomic_DNA"/>
</dbReference>
<name>A0A1A9I2I7_9BACT</name>
<reference evidence="1 2" key="1">
    <citation type="submission" date="2016-05" db="EMBL/GenBank/DDBJ databases">
        <title>Niabella ginsenosidivorans BS26 whole genome sequencing.</title>
        <authorList>
            <person name="Im W.T."/>
            <person name="Siddiqi M.Z."/>
        </authorList>
    </citation>
    <scope>NUCLEOTIDE SEQUENCE [LARGE SCALE GENOMIC DNA]</scope>
    <source>
        <strain evidence="1 2">BS26</strain>
    </source>
</reference>
<dbReference type="STRING" id="1176587.A8C56_11675"/>
<organism evidence="1 2">
    <name type="scientific">Niabella ginsenosidivorans</name>
    <dbReference type="NCBI Taxonomy" id="1176587"/>
    <lineage>
        <taxon>Bacteria</taxon>
        <taxon>Pseudomonadati</taxon>
        <taxon>Bacteroidota</taxon>
        <taxon>Chitinophagia</taxon>
        <taxon>Chitinophagales</taxon>
        <taxon>Chitinophagaceae</taxon>
        <taxon>Niabella</taxon>
    </lineage>
</organism>
<evidence type="ECO:0000313" key="1">
    <source>
        <dbReference type="EMBL" id="ANH81545.1"/>
    </source>
</evidence>
<dbReference type="AlphaFoldDB" id="A0A1A9I2I7"/>
<proteinExistence type="predicted"/>
<accession>A0A1A9I2I7</accession>
<evidence type="ECO:0000313" key="2">
    <source>
        <dbReference type="Proteomes" id="UP000077667"/>
    </source>
</evidence>
<gene>
    <name evidence="1" type="ORF">A8C56_11675</name>
</gene>
<dbReference type="Proteomes" id="UP000077667">
    <property type="component" value="Chromosome"/>
</dbReference>
<protein>
    <submittedName>
        <fullName evidence="1">Uncharacterized protein</fullName>
    </submittedName>
</protein>
<keyword evidence="2" id="KW-1185">Reference proteome</keyword>
<sequence>MLIVFTIAVTPKLYLHNVFTHHKDQLFLHTDPQQKSIVKYEYSCGFINTGIERTFPFVYNGGPIAIGVILTTVRSSGKNADGPHDLHLSHAFLRGPPAYIFQNCSNRIF</sequence>
<dbReference type="KEGG" id="nia:A8C56_11675"/>